<dbReference type="InterPro" id="IPR036291">
    <property type="entry name" value="NAD(P)-bd_dom_sf"/>
</dbReference>
<dbReference type="Proteomes" id="UP001303889">
    <property type="component" value="Unassembled WGS sequence"/>
</dbReference>
<gene>
    <name evidence="1" type="ORF">C8A05DRAFT_19012</name>
</gene>
<dbReference type="SUPFAM" id="SSF51735">
    <property type="entry name" value="NAD(P)-binding Rossmann-fold domains"/>
    <property type="match status" value="1"/>
</dbReference>
<evidence type="ECO:0000313" key="1">
    <source>
        <dbReference type="EMBL" id="KAK3898398.1"/>
    </source>
</evidence>
<proteinExistence type="predicted"/>
<accession>A0AAN6RQ62</accession>
<evidence type="ECO:0008006" key="3">
    <source>
        <dbReference type="Google" id="ProtNLM"/>
    </source>
</evidence>
<reference evidence="1" key="1">
    <citation type="journal article" date="2023" name="Mol. Phylogenet. Evol.">
        <title>Genome-scale phylogeny and comparative genomics of the fungal order Sordariales.</title>
        <authorList>
            <person name="Hensen N."/>
            <person name="Bonometti L."/>
            <person name="Westerberg I."/>
            <person name="Brannstrom I.O."/>
            <person name="Guillou S."/>
            <person name="Cros-Aarteil S."/>
            <person name="Calhoun S."/>
            <person name="Haridas S."/>
            <person name="Kuo A."/>
            <person name="Mondo S."/>
            <person name="Pangilinan J."/>
            <person name="Riley R."/>
            <person name="LaButti K."/>
            <person name="Andreopoulos B."/>
            <person name="Lipzen A."/>
            <person name="Chen C."/>
            <person name="Yan M."/>
            <person name="Daum C."/>
            <person name="Ng V."/>
            <person name="Clum A."/>
            <person name="Steindorff A."/>
            <person name="Ohm R.A."/>
            <person name="Martin F."/>
            <person name="Silar P."/>
            <person name="Natvig D.O."/>
            <person name="Lalanne C."/>
            <person name="Gautier V."/>
            <person name="Ament-Velasquez S.L."/>
            <person name="Kruys A."/>
            <person name="Hutchinson M.I."/>
            <person name="Powell A.J."/>
            <person name="Barry K."/>
            <person name="Miller A.N."/>
            <person name="Grigoriev I.V."/>
            <person name="Debuchy R."/>
            <person name="Gladieux P."/>
            <person name="Hiltunen Thoren M."/>
            <person name="Johannesson H."/>
        </authorList>
    </citation>
    <scope>NUCLEOTIDE SEQUENCE</scope>
    <source>
        <strain evidence="1">CBS 103.79</strain>
    </source>
</reference>
<name>A0AAN6RQ62_9PEZI</name>
<dbReference type="Pfam" id="PF00106">
    <property type="entry name" value="adh_short"/>
    <property type="match status" value="1"/>
</dbReference>
<dbReference type="PANTHER" id="PTHR43431:SF7">
    <property type="entry name" value="OXIDOREDUCTASE, SHORT CHAIN DEHYDROGENASE_REDUCTASE FAMILY (AFU_ORTHOLOGUE AFUA_5G14000)"/>
    <property type="match status" value="1"/>
</dbReference>
<dbReference type="EMBL" id="MU855943">
    <property type="protein sequence ID" value="KAK3898398.1"/>
    <property type="molecule type" value="Genomic_DNA"/>
</dbReference>
<reference evidence="1" key="2">
    <citation type="submission" date="2023-05" db="EMBL/GenBank/DDBJ databases">
        <authorList>
            <consortium name="Lawrence Berkeley National Laboratory"/>
            <person name="Steindorff A."/>
            <person name="Hensen N."/>
            <person name="Bonometti L."/>
            <person name="Westerberg I."/>
            <person name="Brannstrom I.O."/>
            <person name="Guillou S."/>
            <person name="Cros-Aarteil S."/>
            <person name="Calhoun S."/>
            <person name="Haridas S."/>
            <person name="Kuo A."/>
            <person name="Mondo S."/>
            <person name="Pangilinan J."/>
            <person name="Riley R."/>
            <person name="Labutti K."/>
            <person name="Andreopoulos B."/>
            <person name="Lipzen A."/>
            <person name="Chen C."/>
            <person name="Yanf M."/>
            <person name="Daum C."/>
            <person name="Ng V."/>
            <person name="Clum A."/>
            <person name="Ohm R."/>
            <person name="Martin F."/>
            <person name="Silar P."/>
            <person name="Natvig D."/>
            <person name="Lalanne C."/>
            <person name="Gautier V."/>
            <person name="Ament-Velasquez S.L."/>
            <person name="Kruys A."/>
            <person name="Hutchinson M.I."/>
            <person name="Powell A.J."/>
            <person name="Barry K."/>
            <person name="Miller A.N."/>
            <person name="Grigoriev I.V."/>
            <person name="Debuchy R."/>
            <person name="Gladieux P."/>
            <person name="Thoren M.H."/>
            <person name="Johannesson H."/>
        </authorList>
    </citation>
    <scope>NUCLEOTIDE SEQUENCE</scope>
    <source>
        <strain evidence="1">CBS 103.79</strain>
    </source>
</reference>
<dbReference type="PRINTS" id="PR00081">
    <property type="entry name" value="GDHRDH"/>
</dbReference>
<dbReference type="InterPro" id="IPR002347">
    <property type="entry name" value="SDR_fam"/>
</dbReference>
<comment type="caution">
    <text evidence="1">The sequence shown here is derived from an EMBL/GenBank/DDBJ whole genome shotgun (WGS) entry which is preliminary data.</text>
</comment>
<dbReference type="Gene3D" id="3.40.50.720">
    <property type="entry name" value="NAD(P)-binding Rossmann-like Domain"/>
    <property type="match status" value="1"/>
</dbReference>
<dbReference type="PANTHER" id="PTHR43431">
    <property type="entry name" value="OXIDOREDUCTASE, SHORT CHAIN DEHYDROGENASE/REDUCTASE FAMILY (AFU_ORTHOLOGUE AFUA_5G14000)"/>
    <property type="match status" value="1"/>
</dbReference>
<dbReference type="AlphaFoldDB" id="A0AAN6RQ62"/>
<organism evidence="1 2">
    <name type="scientific">Staphylotrichum tortipilum</name>
    <dbReference type="NCBI Taxonomy" id="2831512"/>
    <lineage>
        <taxon>Eukaryota</taxon>
        <taxon>Fungi</taxon>
        <taxon>Dikarya</taxon>
        <taxon>Ascomycota</taxon>
        <taxon>Pezizomycotina</taxon>
        <taxon>Sordariomycetes</taxon>
        <taxon>Sordariomycetidae</taxon>
        <taxon>Sordariales</taxon>
        <taxon>Chaetomiaceae</taxon>
        <taxon>Staphylotrichum</taxon>
    </lineage>
</organism>
<evidence type="ECO:0000313" key="2">
    <source>
        <dbReference type="Proteomes" id="UP001303889"/>
    </source>
</evidence>
<sequence>MSTTPVSKTLYALIAGVGAGTGRSVALRFAQAYPVVLLARKPESYASIVSEIRAAGGEALGVAADTSDAASVAAAFEIVKRELPGKTLAAAVFNVAGGFAIKPFLDVAVSDLDDSLAGNARGLFNFAQATLPSLLESVPTSPHPPSLIVTGATASVRGSARFGTFAAGKFAVRGLTQSLAREFGPQGVHVAHVIVDGVIDIPRTAAYTVNEGKPDGKISPDAIAENYWNLHTQHRSAFTQELDLRPYLEKF</sequence>
<protein>
    <recommendedName>
        <fullName evidence="3">Short chain dehydrogenase</fullName>
    </recommendedName>
</protein>
<keyword evidence="2" id="KW-1185">Reference proteome</keyword>